<dbReference type="Proteomes" id="UP001363151">
    <property type="component" value="Unassembled WGS sequence"/>
</dbReference>
<protein>
    <submittedName>
        <fullName evidence="1">Glycosyl transferase</fullName>
    </submittedName>
</protein>
<dbReference type="EMBL" id="JBBJCI010000126">
    <property type="protein sequence ID" value="KAK7247803.1"/>
    <property type="molecule type" value="Genomic_DNA"/>
</dbReference>
<reference evidence="1 2" key="1">
    <citation type="submission" date="2024-03" db="EMBL/GenBank/DDBJ databases">
        <title>Aureococcus anophagefferens CCMP1851 and Kratosvirus quantuckense: Draft genome of a second virus-susceptible host strain in the model system.</title>
        <authorList>
            <person name="Chase E."/>
            <person name="Truchon A.R."/>
            <person name="Schepens W."/>
            <person name="Wilhelm S.W."/>
        </authorList>
    </citation>
    <scope>NUCLEOTIDE SEQUENCE [LARGE SCALE GENOMIC DNA]</scope>
    <source>
        <strain evidence="1 2">CCMP1851</strain>
    </source>
</reference>
<sequence>MIAALSPMMPTTKFLCVATAWTNGVVQHILKRFENVDIQMGTQNAAALPFANLIHALMTDDAFYAAAAADARKSGLAFIEKHEDKMDAIIAEDPANPGL</sequence>
<comment type="caution">
    <text evidence="1">The sequence shown here is derived from an EMBL/GenBank/DDBJ whole genome shotgun (WGS) entry which is preliminary data.</text>
</comment>
<keyword evidence="1" id="KW-0808">Transferase</keyword>
<proteinExistence type="predicted"/>
<organism evidence="1 2">
    <name type="scientific">Aureococcus anophagefferens</name>
    <name type="common">Harmful bloom alga</name>
    <dbReference type="NCBI Taxonomy" id="44056"/>
    <lineage>
        <taxon>Eukaryota</taxon>
        <taxon>Sar</taxon>
        <taxon>Stramenopiles</taxon>
        <taxon>Ochrophyta</taxon>
        <taxon>Pelagophyceae</taxon>
        <taxon>Pelagomonadales</taxon>
        <taxon>Pelagomonadaceae</taxon>
        <taxon>Aureococcus</taxon>
    </lineage>
</organism>
<keyword evidence="2" id="KW-1185">Reference proteome</keyword>
<dbReference type="GO" id="GO:0016740">
    <property type="term" value="F:transferase activity"/>
    <property type="evidence" value="ECO:0007669"/>
    <property type="project" value="UniProtKB-KW"/>
</dbReference>
<accession>A0ABR1G3N5</accession>
<evidence type="ECO:0000313" key="2">
    <source>
        <dbReference type="Proteomes" id="UP001363151"/>
    </source>
</evidence>
<evidence type="ECO:0000313" key="1">
    <source>
        <dbReference type="EMBL" id="KAK7247803.1"/>
    </source>
</evidence>
<gene>
    <name evidence="1" type="ORF">SO694_00121089</name>
</gene>
<name>A0ABR1G3N5_AURAN</name>